<dbReference type="AlphaFoldDB" id="R4YNL0"/>
<dbReference type="OrthoDB" id="8884239at2"/>
<reference evidence="1 2" key="1">
    <citation type="journal article" date="2013" name="Nat. Commun.">
        <title>Genome sequence and functional genomic analysis of the oil-degrading bacterium Oleispira antarctica.</title>
        <authorList>
            <person name="Kube M."/>
            <person name="Chernikova T.N."/>
            <person name="Al-Ramahi Y."/>
            <person name="Beloqui A."/>
            <person name="Lopez-Cortez N."/>
            <person name="Guazzaroni M.E."/>
            <person name="Heipieper H.J."/>
            <person name="Klages S."/>
            <person name="Kotsyurbenko O.R."/>
            <person name="Langer I."/>
            <person name="Nechitaylo T.Y."/>
            <person name="Lunsdorf H."/>
            <person name="Fernandez M."/>
            <person name="Juarez S."/>
            <person name="Ciordia S."/>
            <person name="Singer A."/>
            <person name="Kagan O."/>
            <person name="Egorova O."/>
            <person name="Petit P.A."/>
            <person name="Stogios P."/>
            <person name="Kim Y."/>
            <person name="Tchigvintsev A."/>
            <person name="Flick R."/>
            <person name="Denaro R."/>
            <person name="Genovese M."/>
            <person name="Albar J.P."/>
            <person name="Reva O.N."/>
            <person name="Martinez-Gomariz M."/>
            <person name="Tran H."/>
            <person name="Ferrer M."/>
            <person name="Savchenko A."/>
            <person name="Yakunin A.F."/>
            <person name="Yakimov M.M."/>
            <person name="Golyshina O.V."/>
            <person name="Reinhardt R."/>
            <person name="Golyshin P.N."/>
        </authorList>
    </citation>
    <scope>NUCLEOTIDE SEQUENCE [LARGE SCALE GENOMIC DNA]</scope>
</reference>
<dbReference type="EMBL" id="FO203512">
    <property type="protein sequence ID" value="CCK76661.1"/>
    <property type="molecule type" value="Genomic_DNA"/>
</dbReference>
<dbReference type="STRING" id="698738.OLEAN_C24850"/>
<sequence>MWFDRLTQTSLKKLPSSIESGRFQWTGINEECLNKHSTIRPNDILVSDSTENCQLNSGSFKFIKSVAENDANAELITNAINTIGNLQANNCSKLISPLLPAAVINNESHLLPLEKILEEVLKKGHLHKISTNPRIDIQYTEEVIDVARARRLGKGALVHLASHSECWQRQTLSGIVPKKVKAQLSEDDFQIYENRVYARLLDKLERHLSKRLKKIIELESTLQKALNFNGKNQVNYRVSHRIFEAWGETFDGDKTKEVLGILGETHDSLEHMLRTIRGLKQSGLYLKIPRHSQVGQSLHRTNILSHDSHYRHLAILWDNLLRDQNKYSLSPSELYERSQTLAENYAIYAGIVIQKSLQSYIRNTDIGFKPDFLEIPWAGLKLVIKRINFDWSISYKPENGGIEELLRIVPFFSTSDNESDITDIDSSIIIARPTIKDIDPSRALSGASQNLITLSPLDLYCVERMGLLLDKTLNLLLHKNYAKPILKIPTSVKEYVVGLDNEALQIDKVQSPSLRLLAELDDKELDTILNLLQKSNAKNQALELSLRNEEVKALRTCPVCYSLAKINHQPDGGFSLICPSCSSNQYLTISGGKHFFSMAIDKIETSNFIEFGRWATNT</sequence>
<dbReference type="HOGENOM" id="CLU_451810_0_0_6"/>
<dbReference type="KEGG" id="oai:OLEAN_C24850"/>
<organism evidence="1 2">
    <name type="scientific">Oleispira antarctica RB-8</name>
    <dbReference type="NCBI Taxonomy" id="698738"/>
    <lineage>
        <taxon>Bacteria</taxon>
        <taxon>Pseudomonadati</taxon>
        <taxon>Pseudomonadota</taxon>
        <taxon>Gammaproteobacteria</taxon>
        <taxon>Oceanospirillales</taxon>
        <taxon>Oceanospirillaceae</taxon>
        <taxon>Oleispira</taxon>
    </lineage>
</organism>
<evidence type="ECO:0008006" key="3">
    <source>
        <dbReference type="Google" id="ProtNLM"/>
    </source>
</evidence>
<proteinExistence type="predicted"/>
<evidence type="ECO:0000313" key="2">
    <source>
        <dbReference type="Proteomes" id="UP000032749"/>
    </source>
</evidence>
<dbReference type="Proteomes" id="UP000032749">
    <property type="component" value="Chromosome"/>
</dbReference>
<evidence type="ECO:0000313" key="1">
    <source>
        <dbReference type="EMBL" id="CCK76661.1"/>
    </source>
</evidence>
<gene>
    <name evidence="1" type="ORF">OLEAN_C24850</name>
</gene>
<name>R4YNL0_OLEAN</name>
<accession>R4YNL0</accession>
<protein>
    <recommendedName>
        <fullName evidence="3">DUF2357 domain-containing protein</fullName>
    </recommendedName>
</protein>
<keyword evidence="2" id="KW-1185">Reference proteome</keyword>
<dbReference type="PATRIC" id="fig|698738.3.peg.2572"/>